<evidence type="ECO:0000313" key="3">
    <source>
        <dbReference type="Proteomes" id="UP001600888"/>
    </source>
</evidence>
<protein>
    <recommendedName>
        <fullName evidence="4">QDE-2-interacting protein</fullName>
    </recommendedName>
</protein>
<organism evidence="2 3">
    <name type="scientific">Diaporthe vaccinii</name>
    <dbReference type="NCBI Taxonomy" id="105482"/>
    <lineage>
        <taxon>Eukaryota</taxon>
        <taxon>Fungi</taxon>
        <taxon>Dikarya</taxon>
        <taxon>Ascomycota</taxon>
        <taxon>Pezizomycotina</taxon>
        <taxon>Sordariomycetes</taxon>
        <taxon>Sordariomycetidae</taxon>
        <taxon>Diaporthales</taxon>
        <taxon>Diaporthaceae</taxon>
        <taxon>Diaporthe</taxon>
        <taxon>Diaporthe eres species complex</taxon>
    </lineage>
</organism>
<evidence type="ECO:0000256" key="1">
    <source>
        <dbReference type="SAM" id="MobiDB-lite"/>
    </source>
</evidence>
<dbReference type="EMBL" id="JBAWTH010000159">
    <property type="protein sequence ID" value="KAL2274314.1"/>
    <property type="molecule type" value="Genomic_DNA"/>
</dbReference>
<keyword evidence="3" id="KW-1185">Reference proteome</keyword>
<dbReference type="InterPro" id="IPR012337">
    <property type="entry name" value="RNaseH-like_sf"/>
</dbReference>
<reference evidence="2 3" key="1">
    <citation type="submission" date="2024-03" db="EMBL/GenBank/DDBJ databases">
        <title>A high-quality draft genome sequence of Diaporthe vaccinii, a causative agent of upright dieback and viscid rot disease in cranberry plants.</title>
        <authorList>
            <person name="Sarrasin M."/>
            <person name="Lang B.F."/>
            <person name="Burger G."/>
        </authorList>
    </citation>
    <scope>NUCLEOTIDE SEQUENCE [LARGE SCALE GENOMIC DNA]</scope>
    <source>
        <strain evidence="2 3">IS7</strain>
    </source>
</reference>
<sequence length="401" mass="44853">MRYAKNCRNLDTRHWEALWESNIPDLAALKSQVNSCGIVVVDAEPWNNDGPTDCREFGIAYIPPIQSFHSDDLDLPRTLVSYQQHNGIQSRCYHIRGRERKNGGQVFAFGEVDFVDAESVEERLLGIMNSFNNAGSKAVLVGFDLSFELRVIAAHYPRLTGLFSSWVDVQELAANASGRHPTKMPSLRDTLIALGFGDDLRAVCGHRNWRHCAGNDVVRLAAGLIELLRRPEFSPPLEIGQSQKKSSKQKRHGTPSLTQKLWRSRPRPYDFYPFIARIYETSEHQALRRFPLQGFFDYFSSYSPIAAGINPSKKYGWVCLPTHEELVTFVQHFNGTEESKEGYIWKAVADPTDSTAPAATSAAPKEHGVCERNFGPSHGGIGDTSDILNGLEIFPQGDSTI</sequence>
<dbReference type="Proteomes" id="UP001600888">
    <property type="component" value="Unassembled WGS sequence"/>
</dbReference>
<comment type="caution">
    <text evidence="2">The sequence shown here is derived from an EMBL/GenBank/DDBJ whole genome shotgun (WGS) entry which is preliminary data.</text>
</comment>
<feature type="region of interest" description="Disordered" evidence="1">
    <location>
        <begin position="236"/>
        <end position="258"/>
    </location>
</feature>
<dbReference type="SUPFAM" id="SSF53098">
    <property type="entry name" value="Ribonuclease H-like"/>
    <property type="match status" value="1"/>
</dbReference>
<evidence type="ECO:0000313" key="2">
    <source>
        <dbReference type="EMBL" id="KAL2274314.1"/>
    </source>
</evidence>
<gene>
    <name evidence="2" type="ORF">FJTKL_03304</name>
</gene>
<accession>A0ABR4DVC8</accession>
<proteinExistence type="predicted"/>
<evidence type="ECO:0008006" key="4">
    <source>
        <dbReference type="Google" id="ProtNLM"/>
    </source>
</evidence>
<name>A0ABR4DVC8_9PEZI</name>